<reference evidence="1 2" key="1">
    <citation type="journal article" date="2019" name="Int. J. Syst. Evol. Microbiol.">
        <title>The Global Catalogue of Microorganisms (GCM) 10K type strain sequencing project: providing services to taxonomists for standard genome sequencing and annotation.</title>
        <authorList>
            <consortium name="The Broad Institute Genomics Platform"/>
            <consortium name="The Broad Institute Genome Sequencing Center for Infectious Disease"/>
            <person name="Wu L."/>
            <person name="Ma J."/>
        </authorList>
    </citation>
    <scope>NUCLEOTIDE SEQUENCE [LARGE SCALE GENOMIC DNA]</scope>
    <source>
        <strain evidence="1 2">JCM 16009</strain>
    </source>
</reference>
<protein>
    <submittedName>
        <fullName evidence="1">Uncharacterized protein</fullName>
    </submittedName>
</protein>
<organism evidence="1 2">
    <name type="scientific">Pseudonocardia ailaonensis</name>
    <dbReference type="NCBI Taxonomy" id="367279"/>
    <lineage>
        <taxon>Bacteria</taxon>
        <taxon>Bacillati</taxon>
        <taxon>Actinomycetota</taxon>
        <taxon>Actinomycetes</taxon>
        <taxon>Pseudonocardiales</taxon>
        <taxon>Pseudonocardiaceae</taxon>
        <taxon>Pseudonocardia</taxon>
    </lineage>
</organism>
<proteinExistence type="predicted"/>
<evidence type="ECO:0000313" key="1">
    <source>
        <dbReference type="EMBL" id="GAA1854673.1"/>
    </source>
</evidence>
<dbReference type="RefSeq" id="WP_344418603.1">
    <property type="nucleotide sequence ID" value="NZ_BAAAQK010000012.1"/>
</dbReference>
<name>A0ABN2N780_9PSEU</name>
<dbReference type="EMBL" id="BAAAQK010000012">
    <property type="protein sequence ID" value="GAA1854673.1"/>
    <property type="molecule type" value="Genomic_DNA"/>
</dbReference>
<comment type="caution">
    <text evidence="1">The sequence shown here is derived from an EMBL/GenBank/DDBJ whole genome shotgun (WGS) entry which is preliminary data.</text>
</comment>
<accession>A0ABN2N780</accession>
<keyword evidence="2" id="KW-1185">Reference proteome</keyword>
<dbReference type="Proteomes" id="UP001500449">
    <property type="component" value="Unassembled WGS sequence"/>
</dbReference>
<gene>
    <name evidence="1" type="ORF">GCM10009836_38430</name>
</gene>
<sequence length="91" mass="9997">MTTAEHSRFAGEHARTEQLLTWLEPRILCGPLAAGIERRGLLRLALPSTTQFGAVDAYRRAASNALYEGRSSAAARYWAWVLRTIAAAHCA</sequence>
<evidence type="ECO:0000313" key="2">
    <source>
        <dbReference type="Proteomes" id="UP001500449"/>
    </source>
</evidence>